<dbReference type="PROSITE" id="PS51352">
    <property type="entry name" value="THIOREDOXIN_2"/>
    <property type="match status" value="1"/>
</dbReference>
<accession>A0AA42WEW3</accession>
<protein>
    <submittedName>
        <fullName evidence="2">Thioredoxin family protein</fullName>
    </submittedName>
</protein>
<dbReference type="SUPFAM" id="SSF52833">
    <property type="entry name" value="Thioredoxin-like"/>
    <property type="match status" value="1"/>
</dbReference>
<dbReference type="Pfam" id="PF00085">
    <property type="entry name" value="Thioredoxin"/>
    <property type="match status" value="1"/>
</dbReference>
<dbReference type="AlphaFoldDB" id="A0AA42WEW3"/>
<dbReference type="EMBL" id="JAOCKG010000007">
    <property type="protein sequence ID" value="MDH2052344.1"/>
    <property type="molecule type" value="Genomic_DNA"/>
</dbReference>
<proteinExistence type="predicted"/>
<dbReference type="InterPro" id="IPR036249">
    <property type="entry name" value="Thioredoxin-like_sf"/>
</dbReference>
<organism evidence="2 3">
    <name type="scientific">Achromobacter marplatensis</name>
    <dbReference type="NCBI Taxonomy" id="470868"/>
    <lineage>
        <taxon>Bacteria</taxon>
        <taxon>Pseudomonadati</taxon>
        <taxon>Pseudomonadota</taxon>
        <taxon>Betaproteobacteria</taxon>
        <taxon>Burkholderiales</taxon>
        <taxon>Alcaligenaceae</taxon>
        <taxon>Achromobacter</taxon>
    </lineage>
</organism>
<gene>
    <name evidence="2" type="ORF">N5K24_18205</name>
</gene>
<dbReference type="RefSeq" id="WP_280027840.1">
    <property type="nucleotide sequence ID" value="NZ_JAOCKG010000007.1"/>
</dbReference>
<reference evidence="2" key="1">
    <citation type="submission" date="2022-09" db="EMBL/GenBank/DDBJ databases">
        <title>Intensive care unit water sources are persistently colonized with multi-drug resistant bacteria and are the site of extensive horizontal gene transfer of antibiotic resistance genes.</title>
        <authorList>
            <person name="Diorio-Toth L."/>
        </authorList>
    </citation>
    <scope>NUCLEOTIDE SEQUENCE</scope>
    <source>
        <strain evidence="2">GD03676</strain>
    </source>
</reference>
<evidence type="ECO:0000313" key="2">
    <source>
        <dbReference type="EMBL" id="MDH2052344.1"/>
    </source>
</evidence>
<dbReference type="CDD" id="cd02947">
    <property type="entry name" value="TRX_family"/>
    <property type="match status" value="1"/>
</dbReference>
<dbReference type="Proteomes" id="UP001161276">
    <property type="component" value="Unassembled WGS sequence"/>
</dbReference>
<evidence type="ECO:0000259" key="1">
    <source>
        <dbReference type="PROSITE" id="PS51352"/>
    </source>
</evidence>
<dbReference type="InterPro" id="IPR013766">
    <property type="entry name" value="Thioredoxin_domain"/>
</dbReference>
<dbReference type="PANTHER" id="PTHR45663:SF11">
    <property type="entry name" value="GEO12009P1"/>
    <property type="match status" value="1"/>
</dbReference>
<name>A0AA42WEW3_9BURK</name>
<comment type="caution">
    <text evidence="2">The sequence shown here is derived from an EMBL/GenBank/DDBJ whole genome shotgun (WGS) entry which is preliminary data.</text>
</comment>
<dbReference type="GO" id="GO:0015035">
    <property type="term" value="F:protein-disulfide reductase activity"/>
    <property type="evidence" value="ECO:0007669"/>
    <property type="project" value="TreeGrafter"/>
</dbReference>
<evidence type="ECO:0000313" key="3">
    <source>
        <dbReference type="Proteomes" id="UP001161276"/>
    </source>
</evidence>
<dbReference type="GO" id="GO:0005737">
    <property type="term" value="C:cytoplasm"/>
    <property type="evidence" value="ECO:0007669"/>
    <property type="project" value="TreeGrafter"/>
</dbReference>
<dbReference type="PANTHER" id="PTHR45663">
    <property type="entry name" value="GEO12009P1"/>
    <property type="match status" value="1"/>
</dbReference>
<feature type="domain" description="Thioredoxin" evidence="1">
    <location>
        <begin position="1"/>
        <end position="117"/>
    </location>
</feature>
<sequence length="128" mass="14058">MNMTVPSWVGKVEELDATAFNRLARSSNVPILLYIGAPWCPPCTTMGPAVEKAAEDFGGHVRVVKVNAATDSQLLNSLKVAAVPMIVLYGEYGRELGRFLGNLSAREISRWVRTKFSQEQQEAYALVS</sequence>
<dbReference type="Gene3D" id="3.40.30.10">
    <property type="entry name" value="Glutaredoxin"/>
    <property type="match status" value="1"/>
</dbReference>